<dbReference type="Pfam" id="PF01872">
    <property type="entry name" value="RibD_C"/>
    <property type="match status" value="1"/>
</dbReference>
<accession>A0ABP8NMN4</accession>
<evidence type="ECO:0000313" key="2">
    <source>
        <dbReference type="EMBL" id="GAA4469592.1"/>
    </source>
</evidence>
<evidence type="ECO:0000259" key="1">
    <source>
        <dbReference type="Pfam" id="PF01872"/>
    </source>
</evidence>
<dbReference type="InterPro" id="IPR002734">
    <property type="entry name" value="RibDG_C"/>
</dbReference>
<dbReference type="Gene3D" id="3.40.430.10">
    <property type="entry name" value="Dihydrofolate Reductase, subunit A"/>
    <property type="match status" value="1"/>
</dbReference>
<feature type="domain" description="Bacterial bifunctional deaminase-reductase C-terminal" evidence="1">
    <location>
        <begin position="3"/>
        <end position="177"/>
    </location>
</feature>
<dbReference type="PANTHER" id="PTHR38011">
    <property type="entry name" value="DIHYDROFOLATE REDUCTASE FAMILY PROTEIN (AFU_ORTHOLOGUE AFUA_8G06820)"/>
    <property type="match status" value="1"/>
</dbReference>
<protein>
    <submittedName>
        <fullName evidence="2">Dihydrofolate reductase family protein</fullName>
    </submittedName>
</protein>
<sequence>MRKLIFGINLTLDGCCDHTKGDSNEEVHEYFTQLMQDSDTLLYGRKTYELMVPFWPDIAKNGSGSTKAMNDFATAFAAVNNMVVCSRTLDKVEGKNTSIIRGNLRDEVLKLKQQPGGNISTGGVDIPSQLIALGLVDEFHIVVQPIIAGAGRRILDTTNLEESLYLKLVGSKIFDSGHVALKYAKQ</sequence>
<name>A0ABP8NMN4_9BACT</name>
<comment type="caution">
    <text evidence="2">The sequence shown here is derived from an EMBL/GenBank/DDBJ whole genome shotgun (WGS) entry which is preliminary data.</text>
</comment>
<dbReference type="SUPFAM" id="SSF53597">
    <property type="entry name" value="Dihydrofolate reductase-like"/>
    <property type="match status" value="1"/>
</dbReference>
<keyword evidence="3" id="KW-1185">Reference proteome</keyword>
<evidence type="ECO:0000313" key="3">
    <source>
        <dbReference type="Proteomes" id="UP001500067"/>
    </source>
</evidence>
<dbReference type="InterPro" id="IPR050765">
    <property type="entry name" value="Riboflavin_Biosynth_HTPR"/>
</dbReference>
<reference evidence="3" key="1">
    <citation type="journal article" date="2019" name="Int. J. Syst. Evol. Microbiol.">
        <title>The Global Catalogue of Microorganisms (GCM) 10K type strain sequencing project: providing services to taxonomists for standard genome sequencing and annotation.</title>
        <authorList>
            <consortium name="The Broad Institute Genomics Platform"/>
            <consortium name="The Broad Institute Genome Sequencing Center for Infectious Disease"/>
            <person name="Wu L."/>
            <person name="Ma J."/>
        </authorList>
    </citation>
    <scope>NUCLEOTIDE SEQUENCE [LARGE SCALE GENOMIC DNA]</scope>
    <source>
        <strain evidence="3">JCM 32105</strain>
    </source>
</reference>
<dbReference type="InterPro" id="IPR024072">
    <property type="entry name" value="DHFR-like_dom_sf"/>
</dbReference>
<dbReference type="EMBL" id="BAABFA010000024">
    <property type="protein sequence ID" value="GAA4469592.1"/>
    <property type="molecule type" value="Genomic_DNA"/>
</dbReference>
<proteinExistence type="predicted"/>
<dbReference type="RefSeq" id="WP_345084843.1">
    <property type="nucleotide sequence ID" value="NZ_BAABFA010000024.1"/>
</dbReference>
<organism evidence="2 3">
    <name type="scientific">Nemorincola caseinilytica</name>
    <dbReference type="NCBI Taxonomy" id="2054315"/>
    <lineage>
        <taxon>Bacteria</taxon>
        <taxon>Pseudomonadati</taxon>
        <taxon>Bacteroidota</taxon>
        <taxon>Chitinophagia</taxon>
        <taxon>Chitinophagales</taxon>
        <taxon>Chitinophagaceae</taxon>
        <taxon>Nemorincola</taxon>
    </lineage>
</organism>
<dbReference type="PANTHER" id="PTHR38011:SF11">
    <property type="entry name" value="2,5-DIAMINO-6-RIBOSYLAMINO-4(3H)-PYRIMIDINONE 5'-PHOSPHATE REDUCTASE"/>
    <property type="match status" value="1"/>
</dbReference>
<dbReference type="Proteomes" id="UP001500067">
    <property type="component" value="Unassembled WGS sequence"/>
</dbReference>
<gene>
    <name evidence="2" type="ORF">GCM10023093_29310</name>
</gene>